<dbReference type="InterPro" id="IPR003609">
    <property type="entry name" value="Pan_app"/>
</dbReference>
<evidence type="ECO:0000256" key="8">
    <source>
        <dbReference type="ARBA" id="ARBA00023157"/>
    </source>
</evidence>
<keyword evidence="2" id="KW-0723">Serine/threonine-protein kinase</keyword>
<dbReference type="PROSITE" id="PS50948">
    <property type="entry name" value="PAN"/>
    <property type="match status" value="1"/>
</dbReference>
<evidence type="ECO:0000256" key="11">
    <source>
        <dbReference type="ARBA" id="ARBA00048679"/>
    </source>
</evidence>
<evidence type="ECO:0000256" key="12">
    <source>
        <dbReference type="SAM" id="Phobius"/>
    </source>
</evidence>
<evidence type="ECO:0000256" key="6">
    <source>
        <dbReference type="ARBA" id="ARBA00022777"/>
    </source>
</evidence>
<feature type="transmembrane region" description="Helical" evidence="12">
    <location>
        <begin position="111"/>
        <end position="133"/>
    </location>
</feature>
<dbReference type="FunFam" id="1.10.510.10:FF:000060">
    <property type="entry name" value="G-type lectin S-receptor-like serine/threonine-protein kinase"/>
    <property type="match status" value="1"/>
</dbReference>
<feature type="domain" description="Protein kinase" evidence="13">
    <location>
        <begin position="70"/>
        <end position="378"/>
    </location>
</feature>
<evidence type="ECO:0000256" key="1">
    <source>
        <dbReference type="ARBA" id="ARBA00012513"/>
    </source>
</evidence>
<feature type="domain" description="Apple" evidence="14">
    <location>
        <begin position="11"/>
        <end position="91"/>
    </location>
</feature>
<keyword evidence="16" id="KW-1185">Reference proteome</keyword>
<evidence type="ECO:0000259" key="14">
    <source>
        <dbReference type="PROSITE" id="PS50948"/>
    </source>
</evidence>
<dbReference type="Proteomes" id="UP000886885">
    <property type="component" value="Chromosome 11A"/>
</dbReference>
<dbReference type="PROSITE" id="PS00108">
    <property type="entry name" value="PROTEIN_KINASE_ST"/>
    <property type="match status" value="1"/>
</dbReference>
<keyword evidence="8" id="KW-1015">Disulfide bond</keyword>
<comment type="catalytic activity">
    <reaction evidence="11">
        <text>L-seryl-[protein] + ATP = O-phospho-L-seryl-[protein] + ADP + H(+)</text>
        <dbReference type="Rhea" id="RHEA:17989"/>
        <dbReference type="Rhea" id="RHEA-COMP:9863"/>
        <dbReference type="Rhea" id="RHEA-COMP:11604"/>
        <dbReference type="ChEBI" id="CHEBI:15378"/>
        <dbReference type="ChEBI" id="CHEBI:29999"/>
        <dbReference type="ChEBI" id="CHEBI:30616"/>
        <dbReference type="ChEBI" id="CHEBI:83421"/>
        <dbReference type="ChEBI" id="CHEBI:456216"/>
        <dbReference type="EC" id="2.7.11.1"/>
    </reaction>
</comment>
<keyword evidence="5" id="KW-0547">Nucleotide-binding</keyword>
<organism evidence="15 16">
    <name type="scientific">Populus tomentosa</name>
    <name type="common">Chinese white poplar</name>
    <dbReference type="NCBI Taxonomy" id="118781"/>
    <lineage>
        <taxon>Eukaryota</taxon>
        <taxon>Viridiplantae</taxon>
        <taxon>Streptophyta</taxon>
        <taxon>Embryophyta</taxon>
        <taxon>Tracheophyta</taxon>
        <taxon>Spermatophyta</taxon>
        <taxon>Magnoliopsida</taxon>
        <taxon>eudicotyledons</taxon>
        <taxon>Gunneridae</taxon>
        <taxon>Pentapetalae</taxon>
        <taxon>rosids</taxon>
        <taxon>fabids</taxon>
        <taxon>Malpighiales</taxon>
        <taxon>Salicaceae</taxon>
        <taxon>Saliceae</taxon>
        <taxon>Populus</taxon>
    </lineage>
</organism>
<keyword evidence="12" id="KW-0472">Membrane</keyword>
<keyword evidence="7" id="KW-0067">ATP-binding</keyword>
<dbReference type="PANTHER" id="PTHR27002">
    <property type="entry name" value="RECEPTOR-LIKE SERINE/THREONINE-PROTEIN KINASE SD1-8"/>
    <property type="match status" value="1"/>
</dbReference>
<dbReference type="SMART" id="SM00473">
    <property type="entry name" value="PAN_AP"/>
    <property type="match status" value="1"/>
</dbReference>
<keyword evidence="12" id="KW-0812">Transmembrane</keyword>
<dbReference type="EC" id="2.7.11.1" evidence="1"/>
<keyword evidence="3" id="KW-0808">Transferase</keyword>
<gene>
    <name evidence="15" type="ORF">POTOM_039326</name>
</gene>
<dbReference type="AlphaFoldDB" id="A0A8X7YME1"/>
<evidence type="ECO:0000256" key="10">
    <source>
        <dbReference type="ARBA" id="ARBA00047899"/>
    </source>
</evidence>
<name>A0A8X7YME1_POPTO</name>
<sequence length="378" mass="43609">MVFERWVRWLCPEGFVKVENVILPDTSAAAWVDMSKRRADCELECKRNCSCSAYAFIAIPRKHYGCLTWYKELVDINYGRSDSYDLYVRVDANELAETTWKSIDSREKPMLAVLVPSIALSWFLVSLFAYLWLKKRAKKGNELQGLLANGLEVAIKRLSRSSGQGTEEFKNEVMVIAKLQHRNLVKLLDESRRLLLDWRKRFDIIVGIARGILYLHQDSRLRIIHRDLKCSNILLDAEMNPKISDFGMAKIFEGNQTEDRTRRVVGTYGYMSPEYAVLGNFSVKSDVFSFGVMLLEIVSGKKNNRFYQLDPPLTLIGHVWELWREEKPLEIVDPSLTELYDPREALKCIQIGLPCVQEDATDRPSMLAVVFMLRPPRS</sequence>
<proteinExistence type="predicted"/>
<evidence type="ECO:0000259" key="13">
    <source>
        <dbReference type="PROSITE" id="PS50011"/>
    </source>
</evidence>
<keyword evidence="6" id="KW-0418">Kinase</keyword>
<evidence type="ECO:0000256" key="4">
    <source>
        <dbReference type="ARBA" id="ARBA00022729"/>
    </source>
</evidence>
<evidence type="ECO:0000313" key="16">
    <source>
        <dbReference type="Proteomes" id="UP000886885"/>
    </source>
</evidence>
<dbReference type="OrthoDB" id="2013833at2759"/>
<dbReference type="GO" id="GO:0005886">
    <property type="term" value="C:plasma membrane"/>
    <property type="evidence" value="ECO:0007669"/>
    <property type="project" value="TreeGrafter"/>
</dbReference>
<dbReference type="InterPro" id="IPR000719">
    <property type="entry name" value="Prot_kinase_dom"/>
</dbReference>
<dbReference type="Pfam" id="PF08276">
    <property type="entry name" value="PAN_2"/>
    <property type="match status" value="1"/>
</dbReference>
<protein>
    <recommendedName>
        <fullName evidence="1">non-specific serine/threonine protein kinase</fullName>
        <ecNumber evidence="1">2.7.11.1</ecNumber>
    </recommendedName>
</protein>
<dbReference type="Pfam" id="PF00069">
    <property type="entry name" value="Pkinase"/>
    <property type="match status" value="1"/>
</dbReference>
<dbReference type="PANTHER" id="PTHR27002:SF839">
    <property type="entry name" value="NON-SPECIFIC SERINE_THREONINE PROTEIN KINASE"/>
    <property type="match status" value="1"/>
</dbReference>
<dbReference type="InterPro" id="IPR008271">
    <property type="entry name" value="Ser/Thr_kinase_AS"/>
</dbReference>
<comment type="catalytic activity">
    <reaction evidence="10">
        <text>L-threonyl-[protein] + ATP = O-phospho-L-threonyl-[protein] + ADP + H(+)</text>
        <dbReference type="Rhea" id="RHEA:46608"/>
        <dbReference type="Rhea" id="RHEA-COMP:11060"/>
        <dbReference type="Rhea" id="RHEA-COMP:11605"/>
        <dbReference type="ChEBI" id="CHEBI:15378"/>
        <dbReference type="ChEBI" id="CHEBI:30013"/>
        <dbReference type="ChEBI" id="CHEBI:30616"/>
        <dbReference type="ChEBI" id="CHEBI:61977"/>
        <dbReference type="ChEBI" id="CHEBI:456216"/>
        <dbReference type="EC" id="2.7.11.1"/>
    </reaction>
</comment>
<keyword evidence="12" id="KW-1133">Transmembrane helix</keyword>
<evidence type="ECO:0000256" key="2">
    <source>
        <dbReference type="ARBA" id="ARBA00022527"/>
    </source>
</evidence>
<evidence type="ECO:0000256" key="5">
    <source>
        <dbReference type="ARBA" id="ARBA00022741"/>
    </source>
</evidence>
<evidence type="ECO:0000256" key="3">
    <source>
        <dbReference type="ARBA" id="ARBA00022679"/>
    </source>
</evidence>
<dbReference type="SMART" id="SM00220">
    <property type="entry name" value="S_TKc"/>
    <property type="match status" value="1"/>
</dbReference>
<reference evidence="15" key="1">
    <citation type="journal article" date="2020" name="bioRxiv">
        <title>Hybrid origin of Populus tomentosa Carr. identified through genome sequencing and phylogenomic analysis.</title>
        <authorList>
            <person name="An X."/>
            <person name="Gao K."/>
            <person name="Chen Z."/>
            <person name="Li J."/>
            <person name="Yang X."/>
            <person name="Yang X."/>
            <person name="Zhou J."/>
            <person name="Guo T."/>
            <person name="Zhao T."/>
            <person name="Huang S."/>
            <person name="Miao D."/>
            <person name="Khan W.U."/>
            <person name="Rao P."/>
            <person name="Ye M."/>
            <person name="Lei B."/>
            <person name="Liao W."/>
            <person name="Wang J."/>
            <person name="Ji L."/>
            <person name="Li Y."/>
            <person name="Guo B."/>
            <person name="Mustafa N.S."/>
            <person name="Li S."/>
            <person name="Yun Q."/>
            <person name="Keller S.R."/>
            <person name="Mao J."/>
            <person name="Zhang R."/>
            <person name="Strauss S.H."/>
        </authorList>
    </citation>
    <scope>NUCLEOTIDE SEQUENCE</scope>
    <source>
        <strain evidence="15">GM15</strain>
        <tissue evidence="15">Leaf</tissue>
    </source>
</reference>
<dbReference type="GO" id="GO:0004674">
    <property type="term" value="F:protein serine/threonine kinase activity"/>
    <property type="evidence" value="ECO:0007669"/>
    <property type="project" value="UniProtKB-KW"/>
</dbReference>
<dbReference type="PROSITE" id="PS50011">
    <property type="entry name" value="PROTEIN_KINASE_DOM"/>
    <property type="match status" value="1"/>
</dbReference>
<dbReference type="CDD" id="cd01098">
    <property type="entry name" value="PAN_AP_plant"/>
    <property type="match status" value="1"/>
</dbReference>
<evidence type="ECO:0000313" key="15">
    <source>
        <dbReference type="EMBL" id="KAG6755918.1"/>
    </source>
</evidence>
<dbReference type="GO" id="GO:0005524">
    <property type="term" value="F:ATP binding"/>
    <property type="evidence" value="ECO:0007669"/>
    <property type="project" value="UniProtKB-KW"/>
</dbReference>
<dbReference type="EMBL" id="JAAWWB010000021">
    <property type="protein sequence ID" value="KAG6755918.1"/>
    <property type="molecule type" value="Genomic_DNA"/>
</dbReference>
<keyword evidence="4" id="KW-0732">Signal</keyword>
<comment type="caution">
    <text evidence="15">The sequence shown here is derived from an EMBL/GenBank/DDBJ whole genome shotgun (WGS) entry which is preliminary data.</text>
</comment>
<accession>A0A8X7YME1</accession>
<keyword evidence="9" id="KW-0325">Glycoprotein</keyword>
<evidence type="ECO:0000256" key="7">
    <source>
        <dbReference type="ARBA" id="ARBA00022840"/>
    </source>
</evidence>
<evidence type="ECO:0000256" key="9">
    <source>
        <dbReference type="ARBA" id="ARBA00023180"/>
    </source>
</evidence>